<evidence type="ECO:0000256" key="1">
    <source>
        <dbReference type="SAM" id="MobiDB-lite"/>
    </source>
</evidence>
<feature type="region of interest" description="Disordered" evidence="1">
    <location>
        <begin position="23"/>
        <end position="60"/>
    </location>
</feature>
<organism evidence="2">
    <name type="scientific">Nothobranchius korthausae</name>
    <dbReference type="NCBI Taxonomy" id="1143690"/>
    <lineage>
        <taxon>Eukaryota</taxon>
        <taxon>Metazoa</taxon>
        <taxon>Chordata</taxon>
        <taxon>Craniata</taxon>
        <taxon>Vertebrata</taxon>
        <taxon>Euteleostomi</taxon>
        <taxon>Actinopterygii</taxon>
        <taxon>Neopterygii</taxon>
        <taxon>Teleostei</taxon>
        <taxon>Neoteleostei</taxon>
        <taxon>Acanthomorphata</taxon>
        <taxon>Ovalentaria</taxon>
        <taxon>Atherinomorphae</taxon>
        <taxon>Cyprinodontiformes</taxon>
        <taxon>Nothobranchiidae</taxon>
        <taxon>Nothobranchius</taxon>
    </lineage>
</organism>
<feature type="non-terminal residue" evidence="2">
    <location>
        <position position="72"/>
    </location>
</feature>
<gene>
    <name evidence="2" type="primary">Nfu_g_1_002203</name>
</gene>
<reference evidence="2" key="1">
    <citation type="submission" date="2016-05" db="EMBL/GenBank/DDBJ databases">
        <authorList>
            <person name="Lavstsen T."/>
            <person name="Jespersen J.S."/>
        </authorList>
    </citation>
    <scope>NUCLEOTIDE SEQUENCE</scope>
    <source>
        <tissue evidence="2">Brain</tissue>
    </source>
</reference>
<accession>A0A1A8G599</accession>
<proteinExistence type="predicted"/>
<dbReference type="AlphaFoldDB" id="A0A1A8G599"/>
<sequence length="72" mass="8284">SGVRAARVVCRVEFPERNKQTRFRGESKKCKPETVRGSKQKNPISISSEQKRAKTSKNEQANTRGWGYLNWC</sequence>
<reference evidence="2" key="2">
    <citation type="submission" date="2016-06" db="EMBL/GenBank/DDBJ databases">
        <title>The genome of a short-lived fish provides insights into sex chromosome evolution and the genetic control of aging.</title>
        <authorList>
            <person name="Reichwald K."/>
            <person name="Felder M."/>
            <person name="Petzold A."/>
            <person name="Koch P."/>
            <person name="Groth M."/>
            <person name="Platzer M."/>
        </authorList>
    </citation>
    <scope>NUCLEOTIDE SEQUENCE</scope>
    <source>
        <tissue evidence="2">Brain</tissue>
    </source>
</reference>
<evidence type="ECO:0000313" key="2">
    <source>
        <dbReference type="EMBL" id="SBQ66216.1"/>
    </source>
</evidence>
<feature type="compositionally biased region" description="Basic and acidic residues" evidence="1">
    <location>
        <begin position="23"/>
        <end position="36"/>
    </location>
</feature>
<protein>
    <submittedName>
        <fullName evidence="2">Uncharacterized protein</fullName>
    </submittedName>
</protein>
<dbReference type="EMBL" id="HAEB01019689">
    <property type="protein sequence ID" value="SBQ66216.1"/>
    <property type="molecule type" value="Transcribed_RNA"/>
</dbReference>
<feature type="non-terminal residue" evidence="2">
    <location>
        <position position="1"/>
    </location>
</feature>
<name>A0A1A8G599_9TELE</name>